<proteinExistence type="predicted"/>
<name>A0ACC0UKF1_9AGAM</name>
<dbReference type="Proteomes" id="UP001207468">
    <property type="component" value="Unassembled WGS sequence"/>
</dbReference>
<reference evidence="1" key="1">
    <citation type="submission" date="2021-03" db="EMBL/GenBank/DDBJ databases">
        <title>Evolutionary priming and transition to the ectomycorrhizal habit in an iconic lineage of mushroom-forming fungi: is preadaptation a requirement?</title>
        <authorList>
            <consortium name="DOE Joint Genome Institute"/>
            <person name="Looney B.P."/>
            <person name="Miyauchi S."/>
            <person name="Morin E."/>
            <person name="Drula E."/>
            <person name="Courty P.E."/>
            <person name="Chicoki N."/>
            <person name="Fauchery L."/>
            <person name="Kohler A."/>
            <person name="Kuo A."/>
            <person name="LaButti K."/>
            <person name="Pangilinan J."/>
            <person name="Lipzen A."/>
            <person name="Riley R."/>
            <person name="Andreopoulos W."/>
            <person name="He G."/>
            <person name="Johnson J."/>
            <person name="Barry K.W."/>
            <person name="Grigoriev I.V."/>
            <person name="Nagy L."/>
            <person name="Hibbett D."/>
            <person name="Henrissat B."/>
            <person name="Matheny P.B."/>
            <person name="Labbe J."/>
            <person name="Martin A.F."/>
        </authorList>
    </citation>
    <scope>NUCLEOTIDE SEQUENCE</scope>
    <source>
        <strain evidence="1">BPL698</strain>
    </source>
</reference>
<evidence type="ECO:0000313" key="2">
    <source>
        <dbReference type="Proteomes" id="UP001207468"/>
    </source>
</evidence>
<accession>A0ACC0UKF1</accession>
<evidence type="ECO:0000313" key="1">
    <source>
        <dbReference type="EMBL" id="KAI9512046.1"/>
    </source>
</evidence>
<protein>
    <submittedName>
        <fullName evidence="1">Uncharacterized protein</fullName>
    </submittedName>
</protein>
<keyword evidence="2" id="KW-1185">Reference proteome</keyword>
<comment type="caution">
    <text evidence="1">The sequence shown here is derived from an EMBL/GenBank/DDBJ whole genome shotgun (WGS) entry which is preliminary data.</text>
</comment>
<dbReference type="EMBL" id="JAGFNK010000013">
    <property type="protein sequence ID" value="KAI9512046.1"/>
    <property type="molecule type" value="Genomic_DNA"/>
</dbReference>
<gene>
    <name evidence="1" type="ORF">F5148DRAFT_123394</name>
</gene>
<sequence length="210" mass="20799">MIPFFILIAFSSLASALTVNTPMAAVVCHGSPPPFFLSLIPGGRPTDGALKQFPPQQGTSYTWDNVSLAVGTSFTAALKDAKGQQAYSAPVTVQSGSDTSCVNDQVIEGNKEASGPASPSNSSPAPGIAAVDHNANAGTSSSPVAASPSTSAPSAAESTSAKSSQTAKSPNGSALASPAIKANSVGREVSSGAVVGMMVAVGLTSVWFLG</sequence>
<organism evidence="1 2">
    <name type="scientific">Russula earlei</name>
    <dbReference type="NCBI Taxonomy" id="71964"/>
    <lineage>
        <taxon>Eukaryota</taxon>
        <taxon>Fungi</taxon>
        <taxon>Dikarya</taxon>
        <taxon>Basidiomycota</taxon>
        <taxon>Agaricomycotina</taxon>
        <taxon>Agaricomycetes</taxon>
        <taxon>Russulales</taxon>
        <taxon>Russulaceae</taxon>
        <taxon>Russula</taxon>
    </lineage>
</organism>